<dbReference type="GO" id="GO:0030030">
    <property type="term" value="P:cell projection organization"/>
    <property type="evidence" value="ECO:0000318"/>
    <property type="project" value="GO_Central"/>
</dbReference>
<feature type="region of interest" description="Disordered" evidence="12">
    <location>
        <begin position="771"/>
        <end position="876"/>
    </location>
</feature>
<keyword evidence="8 10" id="KW-0505">Motor protein</keyword>
<dbReference type="InterPro" id="IPR019821">
    <property type="entry name" value="Kinesin_motor_CS"/>
</dbReference>
<dbReference type="SMART" id="SM00129">
    <property type="entry name" value="KISc"/>
    <property type="match status" value="1"/>
</dbReference>
<keyword evidence="9" id="KW-0206">Cytoskeleton</keyword>
<dbReference type="Pfam" id="PF00225">
    <property type="entry name" value="Kinesin"/>
    <property type="match status" value="1"/>
</dbReference>
<keyword evidence="6 10" id="KW-0067">ATP-binding</keyword>
<keyword evidence="3" id="KW-0963">Cytoplasm</keyword>
<evidence type="ECO:0000313" key="14">
    <source>
        <dbReference type="Proteomes" id="UP000005239"/>
    </source>
</evidence>
<dbReference type="AlphaFoldDB" id="A0A2A6BDZ0"/>
<feature type="region of interest" description="Disordered" evidence="12">
    <location>
        <begin position="892"/>
        <end position="930"/>
    </location>
</feature>
<feature type="compositionally biased region" description="Low complexity" evidence="12">
    <location>
        <begin position="841"/>
        <end position="859"/>
    </location>
</feature>
<dbReference type="InterPro" id="IPR027640">
    <property type="entry name" value="Kinesin-like_fam"/>
</dbReference>
<dbReference type="InterPro" id="IPR001752">
    <property type="entry name" value="Kinesin_motor_dom"/>
</dbReference>
<dbReference type="GO" id="GO:0016887">
    <property type="term" value="F:ATP hydrolysis activity"/>
    <property type="evidence" value="ECO:0000318"/>
    <property type="project" value="GO_Central"/>
</dbReference>
<evidence type="ECO:0000256" key="2">
    <source>
        <dbReference type="ARBA" id="ARBA00004245"/>
    </source>
</evidence>
<keyword evidence="4" id="KW-0493">Microtubule</keyword>
<evidence type="ECO:0000256" key="9">
    <source>
        <dbReference type="ARBA" id="ARBA00023212"/>
    </source>
</evidence>
<dbReference type="FunFam" id="3.40.850.10:FF:000029">
    <property type="entry name" value="Kinesin-like protein KIF17"/>
    <property type="match status" value="1"/>
</dbReference>
<evidence type="ECO:0000256" key="5">
    <source>
        <dbReference type="ARBA" id="ARBA00022741"/>
    </source>
</evidence>
<accession>A0A8R1YCB6</accession>
<evidence type="ECO:0000256" key="3">
    <source>
        <dbReference type="ARBA" id="ARBA00022490"/>
    </source>
</evidence>
<protein>
    <submittedName>
        <fullName evidence="13">Osm-3</fullName>
    </submittedName>
</protein>
<comment type="subcellular location">
    <subcellularLocation>
        <location evidence="1">Cell projection</location>
        <location evidence="1">Cilium</location>
    </subcellularLocation>
    <subcellularLocation>
        <location evidence="2">Cytoplasm</location>
        <location evidence="2">Cytoskeleton</location>
    </subcellularLocation>
</comment>
<evidence type="ECO:0000256" key="11">
    <source>
        <dbReference type="SAM" id="Coils"/>
    </source>
</evidence>
<accession>A0A2A6BDZ0</accession>
<dbReference type="PROSITE" id="PS50067">
    <property type="entry name" value="KINESIN_MOTOR_2"/>
    <property type="match status" value="1"/>
</dbReference>
<gene>
    <name evidence="13" type="primary">WBGene00092924</name>
</gene>
<dbReference type="Gene3D" id="3.40.850.10">
    <property type="entry name" value="Kinesin motor domain"/>
    <property type="match status" value="1"/>
</dbReference>
<dbReference type="InterPro" id="IPR027417">
    <property type="entry name" value="P-loop_NTPase"/>
</dbReference>
<reference evidence="13" key="2">
    <citation type="submission" date="2022-06" db="UniProtKB">
        <authorList>
            <consortium name="EnsemblMetazoa"/>
        </authorList>
    </citation>
    <scope>IDENTIFICATION</scope>
    <source>
        <strain evidence="13">PS312</strain>
    </source>
</reference>
<feature type="compositionally biased region" description="Basic and acidic residues" evidence="12">
    <location>
        <begin position="831"/>
        <end position="840"/>
    </location>
</feature>
<feature type="binding site" evidence="10">
    <location>
        <begin position="88"/>
        <end position="95"/>
    </location>
    <ligand>
        <name>ATP</name>
        <dbReference type="ChEBI" id="CHEBI:30616"/>
    </ligand>
</feature>
<dbReference type="GO" id="GO:0043005">
    <property type="term" value="C:neuron projection"/>
    <property type="evidence" value="ECO:0000318"/>
    <property type="project" value="GO_Central"/>
</dbReference>
<dbReference type="GO" id="GO:0098971">
    <property type="term" value="P:anterograde dendritic transport of neurotransmitter receptor complex"/>
    <property type="evidence" value="ECO:0000318"/>
    <property type="project" value="GO_Central"/>
</dbReference>
<keyword evidence="7 11" id="KW-0175">Coiled coil</keyword>
<dbReference type="Proteomes" id="UP000005239">
    <property type="component" value="Unassembled WGS sequence"/>
</dbReference>
<feature type="compositionally biased region" description="Low complexity" evidence="12">
    <location>
        <begin position="812"/>
        <end position="825"/>
    </location>
</feature>
<sequence>MAESVKVLCRCRPLNEREKALTSKVCVEMIGAEGKVILHPSDSDPPKEFTFDGAYFMDSTAEQIYNESVFPLVESVIEGYNGTVFAYGQTGAGKTFSMQGLEDVPTQKGIIPRAFEHIFETTATTSDMKFLVHASYLEIYNEEVRDLLGDTKNTKLEIKEGGDRGVYVAGLSMHVCHNVTGCADLMKKGFNNRHVGATLMNKDSSRSHSIFTVYVEAMNEEGNIRMGKLNLVDLAGSERQSKTGATGDRFKEATKINLSLSALGNVISALVDGKSKHIPYRDSKLTRLLQDSLGGNTKTIMVACISPSDNNFDETLSTLRYANRAKNIKNKPRINEDPKDALLREYQEEIERLKAMVGTGGAVPVSSTFDVDAERNKLRAEFEEAMNELKNQYEREQTTKAGLQADLISLKEQYERANANINEVAAHGGTNIDADEAKRRIEQLEHTLVGGEQANNEVLKQKRLAKIKESEKKTQRLAAALNVRADDPLLQVYSSTQEKLDAVSNQLKKEQSKVSEIEDLHGEFELDRLDYLETIRKQDQALKLHTALLEKVAPLIRKDCNFANLDKVKRDAVWNDDEGRWILPEVAITRTTLPGMNGITGLGAGINHAISNHISSAFEDDESKLRKKLAKSTEDAAKNYFQPSKKMDLATKYREDSKRHNAVGNRFSSFTPAVSTFDKLLSGVVYTDDVYNGSQRFSPINNNNIVNSVMKRPGTISIESTMFSLGLRLFTLSLLVSIHDAQRVQLHNCAKMILITGKFWPCIVWQRPNATTTTSTTDASTSTTDASTSTEEGRSSTTEGSKNEEISTVEMTSTDIPSTSTVPSTTRRREKTTMKKELTTTKEVSTTEVPSTTVVPSTTTRREETTTEEEETTTTPTATTAVITTEIRAKRIKPPTSSHSSTTSIVPSTTTEEDEITSDRTTKMTTKKLSTTTEDVEIQVVTKQTKKGESSSTSESMEVEEEEIFGVVQSTTPPPYFVTLLTDRSRDEFYRVAKNPFLTKAELLYRIRRWASKQPKLEAIFDIEHELIRQQSSVRKEAGAILEALPLAFLQYTNIRDNVALTKQEEQEDLDALYKAMPRKTAKVLRYVLMIAGDSFDTARREENKLRQFSVQSFRSTIRDTLG</sequence>
<dbReference type="GO" id="GO:0005815">
    <property type="term" value="C:microtubule organizing center"/>
    <property type="evidence" value="ECO:0000318"/>
    <property type="project" value="GO_Central"/>
</dbReference>
<dbReference type="GO" id="GO:0032839">
    <property type="term" value="C:dendrite cytoplasm"/>
    <property type="evidence" value="ECO:0007669"/>
    <property type="project" value="GOC"/>
</dbReference>
<dbReference type="GO" id="GO:0005874">
    <property type="term" value="C:microtubule"/>
    <property type="evidence" value="ECO:0000318"/>
    <property type="project" value="GO_Central"/>
</dbReference>
<evidence type="ECO:0000256" key="1">
    <source>
        <dbReference type="ARBA" id="ARBA00004138"/>
    </source>
</evidence>
<evidence type="ECO:0000256" key="12">
    <source>
        <dbReference type="SAM" id="MobiDB-lite"/>
    </source>
</evidence>
<comment type="similarity">
    <text evidence="10">Belongs to the TRAFAC class myosin-kinesin ATPase superfamily. Kinesin family.</text>
</comment>
<dbReference type="InterPro" id="IPR003677">
    <property type="entry name" value="ANIS5_cation-bd"/>
</dbReference>
<organism evidence="13 14">
    <name type="scientific">Pristionchus pacificus</name>
    <name type="common">Parasitic nematode worm</name>
    <dbReference type="NCBI Taxonomy" id="54126"/>
    <lineage>
        <taxon>Eukaryota</taxon>
        <taxon>Metazoa</taxon>
        <taxon>Ecdysozoa</taxon>
        <taxon>Nematoda</taxon>
        <taxon>Chromadorea</taxon>
        <taxon>Rhabditida</taxon>
        <taxon>Rhabditina</taxon>
        <taxon>Diplogasteromorpha</taxon>
        <taxon>Diplogasteroidea</taxon>
        <taxon>Neodiplogasteridae</taxon>
        <taxon>Pristionchus</taxon>
    </lineage>
</organism>
<keyword evidence="5 10" id="KW-0547">Nucleotide-binding</keyword>
<keyword evidence="14" id="KW-1185">Reference proteome</keyword>
<dbReference type="GO" id="GO:0005929">
    <property type="term" value="C:cilium"/>
    <property type="evidence" value="ECO:0000318"/>
    <property type="project" value="GO_Central"/>
</dbReference>
<evidence type="ECO:0000256" key="8">
    <source>
        <dbReference type="ARBA" id="ARBA00023175"/>
    </source>
</evidence>
<dbReference type="PANTHER" id="PTHR47969">
    <property type="entry name" value="CHROMOSOME-ASSOCIATED KINESIN KIF4A-RELATED"/>
    <property type="match status" value="1"/>
</dbReference>
<dbReference type="SUPFAM" id="SSF52540">
    <property type="entry name" value="P-loop containing nucleoside triphosphate hydrolases"/>
    <property type="match status" value="1"/>
</dbReference>
<reference evidence="14" key="1">
    <citation type="journal article" date="2008" name="Nat. Genet.">
        <title>The Pristionchus pacificus genome provides a unique perspective on nematode lifestyle and parasitism.</title>
        <authorList>
            <person name="Dieterich C."/>
            <person name="Clifton S.W."/>
            <person name="Schuster L.N."/>
            <person name="Chinwalla A."/>
            <person name="Delehaunty K."/>
            <person name="Dinkelacker I."/>
            <person name="Fulton L."/>
            <person name="Fulton R."/>
            <person name="Godfrey J."/>
            <person name="Minx P."/>
            <person name="Mitreva M."/>
            <person name="Roeseler W."/>
            <person name="Tian H."/>
            <person name="Witte H."/>
            <person name="Yang S.P."/>
            <person name="Wilson R.K."/>
            <person name="Sommer R.J."/>
        </authorList>
    </citation>
    <scope>NUCLEOTIDE SEQUENCE [LARGE SCALE GENOMIC DNA]</scope>
    <source>
        <strain evidence="14">PS312</strain>
    </source>
</reference>
<dbReference type="GO" id="GO:0005524">
    <property type="term" value="F:ATP binding"/>
    <property type="evidence" value="ECO:0007669"/>
    <property type="project" value="UniProtKB-UniRule"/>
</dbReference>
<name>A0A2A6BDZ0_PRIPA</name>
<evidence type="ECO:0000256" key="10">
    <source>
        <dbReference type="PROSITE-ProRule" id="PRU00283"/>
    </source>
</evidence>
<dbReference type="Pfam" id="PF02520">
    <property type="entry name" value="ANIS5_cation-bd"/>
    <property type="match status" value="1"/>
</dbReference>
<dbReference type="GO" id="GO:0005737">
    <property type="term" value="C:cytoplasm"/>
    <property type="evidence" value="ECO:0000318"/>
    <property type="project" value="GO_Central"/>
</dbReference>
<dbReference type="GO" id="GO:0005871">
    <property type="term" value="C:kinesin complex"/>
    <property type="evidence" value="ECO:0000318"/>
    <property type="project" value="GO_Central"/>
</dbReference>
<feature type="compositionally biased region" description="Low complexity" evidence="12">
    <location>
        <begin position="894"/>
        <end position="910"/>
    </location>
</feature>
<dbReference type="PANTHER" id="PTHR47969:SF21">
    <property type="entry name" value="KINESIN-LIKE PROTEIN"/>
    <property type="match status" value="1"/>
</dbReference>
<dbReference type="GO" id="GO:0008574">
    <property type="term" value="F:plus-end-directed microtubule motor activity"/>
    <property type="evidence" value="ECO:0000318"/>
    <property type="project" value="GO_Central"/>
</dbReference>
<feature type="coiled-coil region" evidence="11">
    <location>
        <begin position="493"/>
        <end position="520"/>
    </location>
</feature>
<evidence type="ECO:0000256" key="4">
    <source>
        <dbReference type="ARBA" id="ARBA00022701"/>
    </source>
</evidence>
<dbReference type="PRINTS" id="PR00380">
    <property type="entry name" value="KINESINHEAVY"/>
</dbReference>
<dbReference type="PROSITE" id="PS00411">
    <property type="entry name" value="KINESIN_MOTOR_1"/>
    <property type="match status" value="1"/>
</dbReference>
<dbReference type="InterPro" id="IPR036961">
    <property type="entry name" value="Kinesin_motor_dom_sf"/>
</dbReference>
<dbReference type="EnsemblMetazoa" id="PPA03370.1">
    <property type="protein sequence ID" value="PPA03370.1"/>
    <property type="gene ID" value="WBGene00092924"/>
</dbReference>
<evidence type="ECO:0000313" key="13">
    <source>
        <dbReference type="EnsemblMetazoa" id="PPA03370.1"/>
    </source>
</evidence>
<proteinExistence type="inferred from homology"/>
<evidence type="ECO:0000256" key="7">
    <source>
        <dbReference type="ARBA" id="ARBA00023054"/>
    </source>
</evidence>
<feature type="compositionally biased region" description="Low complexity" evidence="12">
    <location>
        <begin position="771"/>
        <end position="800"/>
    </location>
</feature>
<dbReference type="GO" id="GO:0008017">
    <property type="term" value="F:microtubule binding"/>
    <property type="evidence" value="ECO:0000318"/>
    <property type="project" value="GO_Central"/>
</dbReference>
<evidence type="ECO:0000256" key="6">
    <source>
        <dbReference type="ARBA" id="ARBA00022840"/>
    </source>
</evidence>
<feature type="coiled-coil region" evidence="11">
    <location>
        <begin position="375"/>
        <end position="454"/>
    </location>
</feature>